<feature type="region of interest" description="Disordered" evidence="1">
    <location>
        <begin position="1"/>
        <end position="37"/>
    </location>
</feature>
<dbReference type="AlphaFoldDB" id="A0A080WG25"/>
<proteinExistence type="predicted"/>
<feature type="compositionally biased region" description="Basic residues" evidence="1">
    <location>
        <begin position="1"/>
        <end position="11"/>
    </location>
</feature>
<name>A0A080WG25_TRIRC</name>
<evidence type="ECO:0000313" key="2">
    <source>
        <dbReference type="EMBL" id="KFL61291.1"/>
    </source>
</evidence>
<reference evidence="3" key="1">
    <citation type="journal article" date="2012" name="MBio">
        <title>Comparative genome analysis of Trichophyton rubrum and related dermatophytes reveals candidate genes involved in infection.</title>
        <authorList>
            <person name="Martinez D.A."/>
            <person name="Oliver B.G."/>
            <person name="Graeser Y."/>
            <person name="Goldberg J.M."/>
            <person name="Li W."/>
            <person name="Martinez-Rossi N.M."/>
            <person name="Monod M."/>
            <person name="Shelest E."/>
            <person name="Barton R.C."/>
            <person name="Birch E."/>
            <person name="Brakhage A.A."/>
            <person name="Chen Z."/>
            <person name="Gurr S.J."/>
            <person name="Heiman D."/>
            <person name="Heitman J."/>
            <person name="Kosti I."/>
            <person name="Rossi A."/>
            <person name="Saif S."/>
            <person name="Samalova M."/>
            <person name="Saunders C.W."/>
            <person name="Shea T."/>
            <person name="Summerbell R.C."/>
            <person name="Xu J."/>
            <person name="Young S."/>
            <person name="Zeng Q."/>
            <person name="Birren B.W."/>
            <person name="Cuomo C.A."/>
            <person name="White T.C."/>
        </authorList>
    </citation>
    <scope>NUCLEOTIDE SEQUENCE [LARGE SCALE GENOMIC DNA]</scope>
    <source>
        <strain evidence="3">ATCC MYA-4607 / CBS 118892</strain>
    </source>
</reference>
<keyword evidence="3" id="KW-1185">Reference proteome</keyword>
<protein>
    <submittedName>
        <fullName evidence="2">Uncharacterized protein</fullName>
    </submittedName>
</protein>
<accession>A0A080WG25</accession>
<evidence type="ECO:0000256" key="1">
    <source>
        <dbReference type="SAM" id="MobiDB-lite"/>
    </source>
</evidence>
<organism evidence="2 3">
    <name type="scientific">Trichophyton rubrum (strain ATCC MYA-4607 / CBS 118892)</name>
    <name type="common">Athlete's foot fungus</name>
    <dbReference type="NCBI Taxonomy" id="559305"/>
    <lineage>
        <taxon>Eukaryota</taxon>
        <taxon>Fungi</taxon>
        <taxon>Dikarya</taxon>
        <taxon>Ascomycota</taxon>
        <taxon>Pezizomycotina</taxon>
        <taxon>Eurotiomycetes</taxon>
        <taxon>Eurotiomycetidae</taxon>
        <taxon>Onygenales</taxon>
        <taxon>Arthrodermataceae</taxon>
        <taxon>Trichophyton</taxon>
    </lineage>
</organism>
<dbReference type="GeneID" id="71777340"/>
<dbReference type="VEuPathDB" id="FungiDB:TERG_12033"/>
<dbReference type="EMBL" id="GG700650">
    <property type="protein sequence ID" value="KFL61291.1"/>
    <property type="molecule type" value="Genomic_DNA"/>
</dbReference>
<sequence length="109" mass="12504">MGPPHPHHRTGSRYQTKTHPQRHQSLHQDPPPPHFQALTCSVLHPKLEARGKPVHHPCQFGASQRLSLYRRPAPVSEGYIAAGRQLCQVHRSLRLRLVQRFLPGALLWR</sequence>
<evidence type="ECO:0000313" key="3">
    <source>
        <dbReference type="Proteomes" id="UP000008864"/>
    </source>
</evidence>
<dbReference type="InParanoid" id="A0A080WG25"/>
<dbReference type="HOGENOM" id="CLU_2185809_0_0_1"/>
<gene>
    <name evidence="2" type="ORF">TERG_12033</name>
</gene>
<dbReference type="Proteomes" id="UP000008864">
    <property type="component" value="Unassembled WGS sequence"/>
</dbReference>
<dbReference type="RefSeq" id="XP_047606019.1">
    <property type="nucleotide sequence ID" value="XM_047751055.1"/>
</dbReference>